<keyword evidence="4" id="KW-0732">Signal</keyword>
<dbReference type="InterPro" id="IPR050654">
    <property type="entry name" value="AChE-related_enzymes"/>
</dbReference>
<comment type="caution">
    <text evidence="6">The sequence shown here is derived from an EMBL/GenBank/DDBJ whole genome shotgun (WGS) entry which is preliminary data.</text>
</comment>
<dbReference type="SUPFAM" id="SSF53474">
    <property type="entry name" value="alpha/beta-Hydrolases"/>
    <property type="match status" value="1"/>
</dbReference>
<dbReference type="InterPro" id="IPR002018">
    <property type="entry name" value="CarbesteraseB"/>
</dbReference>
<dbReference type="PANTHER" id="PTHR43918:SF4">
    <property type="entry name" value="CARBOXYLIC ESTER HYDROLASE"/>
    <property type="match status" value="1"/>
</dbReference>
<dbReference type="Gene3D" id="3.40.50.1820">
    <property type="entry name" value="alpha/beta hydrolase"/>
    <property type="match status" value="1"/>
</dbReference>
<evidence type="ECO:0000256" key="3">
    <source>
        <dbReference type="RuleBase" id="RU361235"/>
    </source>
</evidence>
<keyword evidence="2 3" id="KW-0378">Hydrolase</keyword>
<evidence type="ECO:0000313" key="6">
    <source>
        <dbReference type="EMBL" id="KAF9695130.1"/>
    </source>
</evidence>
<dbReference type="EC" id="3.1.1.-" evidence="3"/>
<evidence type="ECO:0000256" key="1">
    <source>
        <dbReference type="ARBA" id="ARBA00005964"/>
    </source>
</evidence>
<feature type="signal peptide" evidence="4">
    <location>
        <begin position="1"/>
        <end position="15"/>
    </location>
</feature>
<dbReference type="Proteomes" id="UP000651452">
    <property type="component" value="Unassembled WGS sequence"/>
</dbReference>
<dbReference type="PANTHER" id="PTHR43918">
    <property type="entry name" value="ACETYLCHOLINESTERASE"/>
    <property type="match status" value="1"/>
</dbReference>
<proteinExistence type="inferred from homology"/>
<reference evidence="6" key="2">
    <citation type="submission" date="2020-09" db="EMBL/GenBank/DDBJ databases">
        <title>Reference genome assembly for Australian Ascochyta lentis isolate Al4.</title>
        <authorList>
            <person name="Lee R.C."/>
            <person name="Farfan-Caceres L.M."/>
            <person name="Debler J.W."/>
            <person name="Williams A.H."/>
            <person name="Henares B.M."/>
        </authorList>
    </citation>
    <scope>NUCLEOTIDE SEQUENCE</scope>
    <source>
        <strain evidence="6">Al4</strain>
    </source>
</reference>
<accession>A0A8H7IYQ4</accession>
<dbReference type="GO" id="GO:0052689">
    <property type="term" value="F:carboxylic ester hydrolase activity"/>
    <property type="evidence" value="ECO:0007669"/>
    <property type="project" value="TreeGrafter"/>
</dbReference>
<feature type="domain" description="Carboxylesterase type B" evidence="5">
    <location>
        <begin position="19"/>
        <end position="354"/>
    </location>
</feature>
<evidence type="ECO:0000256" key="4">
    <source>
        <dbReference type="SAM" id="SignalP"/>
    </source>
</evidence>
<feature type="domain" description="Carboxylesterase type B" evidence="5">
    <location>
        <begin position="371"/>
        <end position="451"/>
    </location>
</feature>
<sequence>MMNPFLLSALPVAHAMSSLLVNTSSGFIQGGIDSVTPNVVQFLGVPYAEQPVGARRWLPSIPKARNDERVIDATRFGPSCPQYDSKKPTTWLVDAPEFRIAPPDYQGEDCLSVNIWAPLQENEACEKSAKLLPVIAWIHGGSFQTGGASTPYHIPSRWVERSGRHIVVGINYRLNIFGWPNAAGLKSNEQNLGYLDQRLAVEWIRDNIANFGGDPDRIILWGHSAGSVSVDSYSFTYPHDPIVSGMILSSGTAQSVVAFGSPNFTAVATSFHCNASNATAELACMREVPSADIIAFLKQRLDNGTAPGFSFTPLVDNRTSWANHTTRALSGKFIHKPAIIGTTVNEWAPFLPYNRTFGPNQTLADNGTLGVFLCPSVLTTHERYTGGNATTFRYLYGGNFSNIAPRWWEGAYHSADLPLIFGTHGIARSNSTPFEIEVSERMQDYWLAFAEDPVGGLPAMGWRGYAGNSKGTSVLLGWENEVVQPITDIELESACNEGVPNGKPRPPTS</sequence>
<comment type="similarity">
    <text evidence="1 3">Belongs to the type-B carboxylesterase/lipase family.</text>
</comment>
<gene>
    <name evidence="6" type="ORF">EKO04_007204</name>
</gene>
<name>A0A8H7IYQ4_9PLEO</name>
<organism evidence="6 7">
    <name type="scientific">Ascochyta lentis</name>
    <dbReference type="NCBI Taxonomy" id="205686"/>
    <lineage>
        <taxon>Eukaryota</taxon>
        <taxon>Fungi</taxon>
        <taxon>Dikarya</taxon>
        <taxon>Ascomycota</taxon>
        <taxon>Pezizomycotina</taxon>
        <taxon>Dothideomycetes</taxon>
        <taxon>Pleosporomycetidae</taxon>
        <taxon>Pleosporales</taxon>
        <taxon>Pleosporineae</taxon>
        <taxon>Didymellaceae</taxon>
        <taxon>Ascochyta</taxon>
    </lineage>
</organism>
<dbReference type="EMBL" id="RZGK01000012">
    <property type="protein sequence ID" value="KAF9695130.1"/>
    <property type="molecule type" value="Genomic_DNA"/>
</dbReference>
<feature type="chain" id="PRO_5034551467" description="Carboxylic ester hydrolase" evidence="4">
    <location>
        <begin position="16"/>
        <end position="509"/>
    </location>
</feature>
<dbReference type="PROSITE" id="PS00122">
    <property type="entry name" value="CARBOXYLESTERASE_B_1"/>
    <property type="match status" value="1"/>
</dbReference>
<dbReference type="OrthoDB" id="408631at2759"/>
<protein>
    <recommendedName>
        <fullName evidence="3">Carboxylic ester hydrolase</fullName>
        <ecNumber evidence="3">3.1.1.-</ecNumber>
    </recommendedName>
</protein>
<evidence type="ECO:0000313" key="7">
    <source>
        <dbReference type="Proteomes" id="UP000651452"/>
    </source>
</evidence>
<evidence type="ECO:0000259" key="5">
    <source>
        <dbReference type="Pfam" id="PF00135"/>
    </source>
</evidence>
<dbReference type="InterPro" id="IPR019826">
    <property type="entry name" value="Carboxylesterase_B_AS"/>
</dbReference>
<keyword evidence="7" id="KW-1185">Reference proteome</keyword>
<evidence type="ECO:0000256" key="2">
    <source>
        <dbReference type="ARBA" id="ARBA00022801"/>
    </source>
</evidence>
<dbReference type="Pfam" id="PF00135">
    <property type="entry name" value="COesterase"/>
    <property type="match status" value="2"/>
</dbReference>
<dbReference type="AlphaFoldDB" id="A0A8H7IYQ4"/>
<reference evidence="6" key="1">
    <citation type="submission" date="2018-12" db="EMBL/GenBank/DDBJ databases">
        <authorList>
            <person name="Syme R.A."/>
            <person name="Farfan-Caceres L."/>
            <person name="Lichtenzveig J."/>
        </authorList>
    </citation>
    <scope>NUCLEOTIDE SEQUENCE</scope>
    <source>
        <strain evidence="6">Al4</strain>
    </source>
</reference>
<dbReference type="InterPro" id="IPR029058">
    <property type="entry name" value="AB_hydrolase_fold"/>
</dbReference>